<name>A0AC35U593_9BILA</name>
<sequence>MPVGQPVFSQSEAQSKERLASYVYDYLQQTGAMKAAEAFKVEFLQITPGIRQLADSDQPNFLQNWWMVFWDLYCAAPERRDVCETSQEAKAFHEYGITPHGQMPPHPSGMGNLPMHPPVIGQYGMAHPGMPGPDTSMSPAHFQQRPNDPAINGPQRMPIQNGRAMNGPPAFSGQNPNLFPSDQQMRPMMHNPGNRPPSSGMPNGQMRPDARFPGHPQYLENAMVAHPSGLPSMPPNLRSDPQQNPNPMQDQRYMAMNQQQQYPYMPPEQPNQSHIPVTNQQDLSQNMHLMNPSSNQQQQNLGMPDYGNAHSQPHQMTTHSMDPQQNQANLQSLGSNINQNGDVNDDKYKIKTENGEFFS</sequence>
<evidence type="ECO:0000313" key="2">
    <source>
        <dbReference type="WBParaSite" id="RSKR_0000770100.1"/>
    </source>
</evidence>
<proteinExistence type="predicted"/>
<organism evidence="1 2">
    <name type="scientific">Rhabditophanes sp. KR3021</name>
    <dbReference type="NCBI Taxonomy" id="114890"/>
    <lineage>
        <taxon>Eukaryota</taxon>
        <taxon>Metazoa</taxon>
        <taxon>Ecdysozoa</taxon>
        <taxon>Nematoda</taxon>
        <taxon>Chromadorea</taxon>
        <taxon>Rhabditida</taxon>
        <taxon>Tylenchina</taxon>
        <taxon>Panagrolaimomorpha</taxon>
        <taxon>Strongyloidoidea</taxon>
        <taxon>Alloionematidae</taxon>
        <taxon>Rhabditophanes</taxon>
    </lineage>
</organism>
<evidence type="ECO:0000313" key="1">
    <source>
        <dbReference type="Proteomes" id="UP000095286"/>
    </source>
</evidence>
<accession>A0AC35U593</accession>
<dbReference type="WBParaSite" id="RSKR_0000770100.1">
    <property type="protein sequence ID" value="RSKR_0000770100.1"/>
    <property type="gene ID" value="RSKR_0000770100"/>
</dbReference>
<protein>
    <submittedName>
        <fullName evidence="2">LisH domain-containing protein</fullName>
    </submittedName>
</protein>
<reference evidence="2" key="1">
    <citation type="submission" date="2016-11" db="UniProtKB">
        <authorList>
            <consortium name="WormBaseParasite"/>
        </authorList>
    </citation>
    <scope>IDENTIFICATION</scope>
    <source>
        <strain evidence="2">KR3021</strain>
    </source>
</reference>
<dbReference type="Proteomes" id="UP000095286">
    <property type="component" value="Unplaced"/>
</dbReference>